<comment type="caution">
    <text evidence="2">The sequence shown here is derived from an EMBL/GenBank/DDBJ whole genome shotgun (WGS) entry which is preliminary data.</text>
</comment>
<evidence type="ECO:0000313" key="2">
    <source>
        <dbReference type="EMBL" id="MED6155438.1"/>
    </source>
</evidence>
<feature type="compositionally biased region" description="Polar residues" evidence="1">
    <location>
        <begin position="1"/>
        <end position="13"/>
    </location>
</feature>
<accession>A0ABU6U5D8</accession>
<organism evidence="2 3">
    <name type="scientific">Stylosanthes scabra</name>
    <dbReference type="NCBI Taxonomy" id="79078"/>
    <lineage>
        <taxon>Eukaryota</taxon>
        <taxon>Viridiplantae</taxon>
        <taxon>Streptophyta</taxon>
        <taxon>Embryophyta</taxon>
        <taxon>Tracheophyta</taxon>
        <taxon>Spermatophyta</taxon>
        <taxon>Magnoliopsida</taxon>
        <taxon>eudicotyledons</taxon>
        <taxon>Gunneridae</taxon>
        <taxon>Pentapetalae</taxon>
        <taxon>rosids</taxon>
        <taxon>fabids</taxon>
        <taxon>Fabales</taxon>
        <taxon>Fabaceae</taxon>
        <taxon>Papilionoideae</taxon>
        <taxon>50 kb inversion clade</taxon>
        <taxon>dalbergioids sensu lato</taxon>
        <taxon>Dalbergieae</taxon>
        <taxon>Pterocarpus clade</taxon>
        <taxon>Stylosanthes</taxon>
    </lineage>
</organism>
<feature type="compositionally biased region" description="Basic residues" evidence="1">
    <location>
        <begin position="46"/>
        <end position="58"/>
    </location>
</feature>
<dbReference type="EMBL" id="JASCZI010120839">
    <property type="protein sequence ID" value="MED6155438.1"/>
    <property type="molecule type" value="Genomic_DNA"/>
</dbReference>
<evidence type="ECO:0000313" key="3">
    <source>
        <dbReference type="Proteomes" id="UP001341840"/>
    </source>
</evidence>
<proteinExistence type="predicted"/>
<keyword evidence="3" id="KW-1185">Reference proteome</keyword>
<feature type="region of interest" description="Disordered" evidence="1">
    <location>
        <begin position="1"/>
        <end position="93"/>
    </location>
</feature>
<dbReference type="Proteomes" id="UP001341840">
    <property type="component" value="Unassembled WGS sequence"/>
</dbReference>
<protein>
    <submittedName>
        <fullName evidence="2">Uncharacterized protein</fullName>
    </submittedName>
</protein>
<sequence length="93" mass="10110">MEPQFDISSSGNNVEDVACPNDSASVRSPKALSAAPAPRPPLPQRNTKKVAIRGRAKRRAVEEPSEDDTPETTANATEPCDGKRKPSRPRSWE</sequence>
<feature type="compositionally biased region" description="Low complexity" evidence="1">
    <location>
        <begin position="27"/>
        <end position="36"/>
    </location>
</feature>
<name>A0ABU6U5D8_9FABA</name>
<gene>
    <name evidence="2" type="ORF">PIB30_005289</name>
</gene>
<feature type="compositionally biased region" description="Basic and acidic residues" evidence="1">
    <location>
        <begin position="80"/>
        <end position="93"/>
    </location>
</feature>
<evidence type="ECO:0000256" key="1">
    <source>
        <dbReference type="SAM" id="MobiDB-lite"/>
    </source>
</evidence>
<reference evidence="2 3" key="1">
    <citation type="journal article" date="2023" name="Plants (Basel)">
        <title>Bridging the Gap: Combining Genomics and Transcriptomics Approaches to Understand Stylosanthes scabra, an Orphan Legume from the Brazilian Caatinga.</title>
        <authorList>
            <person name="Ferreira-Neto J.R.C."/>
            <person name="da Silva M.D."/>
            <person name="Binneck E."/>
            <person name="de Melo N.F."/>
            <person name="da Silva R.H."/>
            <person name="de Melo A.L.T.M."/>
            <person name="Pandolfi V."/>
            <person name="Bustamante F.O."/>
            <person name="Brasileiro-Vidal A.C."/>
            <person name="Benko-Iseppon A.M."/>
        </authorList>
    </citation>
    <scope>NUCLEOTIDE SEQUENCE [LARGE SCALE GENOMIC DNA]</scope>
    <source>
        <tissue evidence="2">Leaves</tissue>
    </source>
</reference>